<feature type="domain" description="DUF3669" evidence="1">
    <location>
        <begin position="204"/>
        <end position="267"/>
    </location>
</feature>
<keyword evidence="3" id="KW-1185">Reference proteome</keyword>
<gene>
    <name evidence="2" type="ORF">BU23DRAFT_577243</name>
</gene>
<evidence type="ECO:0000313" key="3">
    <source>
        <dbReference type="Proteomes" id="UP000800036"/>
    </source>
</evidence>
<evidence type="ECO:0000259" key="1">
    <source>
        <dbReference type="Pfam" id="PF12417"/>
    </source>
</evidence>
<dbReference type="Proteomes" id="UP000800036">
    <property type="component" value="Unassembled WGS sequence"/>
</dbReference>
<dbReference type="InterPro" id="IPR022137">
    <property type="entry name" value="Znf_prot_DUF3669"/>
</dbReference>
<name>A0A6A5VRK4_9PLEO</name>
<evidence type="ECO:0000313" key="2">
    <source>
        <dbReference type="EMBL" id="KAF1978332.1"/>
    </source>
</evidence>
<dbReference type="OrthoDB" id="2993351at2759"/>
<organism evidence="2 3">
    <name type="scientific">Bimuria novae-zelandiae CBS 107.79</name>
    <dbReference type="NCBI Taxonomy" id="1447943"/>
    <lineage>
        <taxon>Eukaryota</taxon>
        <taxon>Fungi</taxon>
        <taxon>Dikarya</taxon>
        <taxon>Ascomycota</taxon>
        <taxon>Pezizomycotina</taxon>
        <taxon>Dothideomycetes</taxon>
        <taxon>Pleosporomycetidae</taxon>
        <taxon>Pleosporales</taxon>
        <taxon>Massarineae</taxon>
        <taxon>Didymosphaeriaceae</taxon>
        <taxon>Bimuria</taxon>
    </lineage>
</organism>
<dbReference type="PANTHER" id="PTHR40780">
    <property type="entry name" value="DUF3669 DOMAIN-CONTAINING PROTEIN"/>
    <property type="match status" value="1"/>
</dbReference>
<dbReference type="EMBL" id="ML976660">
    <property type="protein sequence ID" value="KAF1978332.1"/>
    <property type="molecule type" value="Genomic_DNA"/>
</dbReference>
<dbReference type="Pfam" id="PF12417">
    <property type="entry name" value="DUF3669"/>
    <property type="match status" value="1"/>
</dbReference>
<accession>A0A6A5VRK4</accession>
<reference evidence="2" key="1">
    <citation type="journal article" date="2020" name="Stud. Mycol.">
        <title>101 Dothideomycetes genomes: a test case for predicting lifestyles and emergence of pathogens.</title>
        <authorList>
            <person name="Haridas S."/>
            <person name="Albert R."/>
            <person name="Binder M."/>
            <person name="Bloem J."/>
            <person name="Labutti K."/>
            <person name="Salamov A."/>
            <person name="Andreopoulos B."/>
            <person name="Baker S."/>
            <person name="Barry K."/>
            <person name="Bills G."/>
            <person name="Bluhm B."/>
            <person name="Cannon C."/>
            <person name="Castanera R."/>
            <person name="Culley D."/>
            <person name="Daum C."/>
            <person name="Ezra D."/>
            <person name="Gonzalez J."/>
            <person name="Henrissat B."/>
            <person name="Kuo A."/>
            <person name="Liang C."/>
            <person name="Lipzen A."/>
            <person name="Lutzoni F."/>
            <person name="Magnuson J."/>
            <person name="Mondo S."/>
            <person name="Nolan M."/>
            <person name="Ohm R."/>
            <person name="Pangilinan J."/>
            <person name="Park H.-J."/>
            <person name="Ramirez L."/>
            <person name="Alfaro M."/>
            <person name="Sun H."/>
            <person name="Tritt A."/>
            <person name="Yoshinaga Y."/>
            <person name="Zwiers L.-H."/>
            <person name="Turgeon B."/>
            <person name="Goodwin S."/>
            <person name="Spatafora J."/>
            <person name="Crous P."/>
            <person name="Grigoriev I."/>
        </authorList>
    </citation>
    <scope>NUCLEOTIDE SEQUENCE</scope>
    <source>
        <strain evidence="2">CBS 107.79</strain>
    </source>
</reference>
<proteinExistence type="predicted"/>
<sequence>MSENLSPYRCIGRGHCGSTDVIKREDGSPNRSVSNDRIMHTRILQSFPTAYPDWWRSRLPSFPPDTLPCRAYHTERIPPMPLPVRQTIITRYCPPQLQPFVRDNRDDEDCVLRVYHGRRKRVHESKFPRFCLRNYALCVDQMEELGRDTYQVARALAEALVYCHWKACVDAEDAEFVLAPSTFETSNKSVETPTIEAFGQEFVVWMVDFDRCGHMVDDEGGVEQAVQAFYRNDPYYPRPFAYGLTDEDEQLWEAFKARYLQVSGGLLGGGDVQLAEMFIGEVERGIEEEEDGARSRGLKISWAQRGRLRILM</sequence>
<dbReference type="AlphaFoldDB" id="A0A6A5VRK4"/>
<dbReference type="PANTHER" id="PTHR40780:SF3">
    <property type="entry name" value="DUF3669 DOMAIN-CONTAINING PROTEIN"/>
    <property type="match status" value="1"/>
</dbReference>
<protein>
    <recommendedName>
        <fullName evidence="1">DUF3669 domain-containing protein</fullName>
    </recommendedName>
</protein>